<evidence type="ECO:0000256" key="1">
    <source>
        <dbReference type="HAMAP-Rule" id="MF_00386"/>
    </source>
</evidence>
<dbReference type="SMART" id="SM01234">
    <property type="entry name" value="Haemolytic"/>
    <property type="match status" value="1"/>
</dbReference>
<keyword evidence="1" id="KW-0472">Membrane</keyword>
<dbReference type="PANTHER" id="PTHR33383">
    <property type="entry name" value="MEMBRANE PROTEIN INSERTION EFFICIENCY FACTOR-RELATED"/>
    <property type="match status" value="1"/>
</dbReference>
<organism evidence="2 3">
    <name type="scientific">candidate division TA06 bacterium</name>
    <dbReference type="NCBI Taxonomy" id="2250710"/>
    <lineage>
        <taxon>Bacteria</taxon>
        <taxon>Bacteria division TA06</taxon>
    </lineage>
</organism>
<comment type="function">
    <text evidence="1">Could be involved in insertion of integral membrane proteins into the membrane.</text>
</comment>
<protein>
    <recommendedName>
        <fullName evidence="1">Putative membrane protein insertion efficiency factor</fullName>
    </recommendedName>
</protein>
<dbReference type="GO" id="GO:0005886">
    <property type="term" value="C:plasma membrane"/>
    <property type="evidence" value="ECO:0007669"/>
    <property type="project" value="UniProtKB-SubCell"/>
</dbReference>
<dbReference type="HAMAP" id="MF_00386">
    <property type="entry name" value="UPF0161_YidD"/>
    <property type="match status" value="1"/>
</dbReference>
<dbReference type="EMBL" id="JACQXR010000146">
    <property type="protein sequence ID" value="MBI4727668.1"/>
    <property type="molecule type" value="Genomic_DNA"/>
</dbReference>
<evidence type="ECO:0000313" key="2">
    <source>
        <dbReference type="EMBL" id="MBI4727668.1"/>
    </source>
</evidence>
<dbReference type="Proteomes" id="UP000736328">
    <property type="component" value="Unassembled WGS sequence"/>
</dbReference>
<sequence>MLTRALTKTLLFIIRAYQLTLGAVLPKSCRFHPSCSQYALEAVKVHGPGRGVLLAVKRIMRCHPFNPGGYDPVPDPKRPLNKNKVI</sequence>
<comment type="subcellular location">
    <subcellularLocation>
        <location evidence="1">Cell membrane</location>
        <topology evidence="1">Peripheral membrane protein</topology>
        <orientation evidence="1">Cytoplasmic side</orientation>
    </subcellularLocation>
</comment>
<dbReference type="Pfam" id="PF01809">
    <property type="entry name" value="YidD"/>
    <property type="match status" value="1"/>
</dbReference>
<comment type="similarity">
    <text evidence="1">Belongs to the UPF0161 family.</text>
</comment>
<dbReference type="InterPro" id="IPR002696">
    <property type="entry name" value="Membr_insert_effic_factor_YidD"/>
</dbReference>
<dbReference type="AlphaFoldDB" id="A0A933ML52"/>
<proteinExistence type="inferred from homology"/>
<evidence type="ECO:0000313" key="3">
    <source>
        <dbReference type="Proteomes" id="UP000736328"/>
    </source>
</evidence>
<accession>A0A933ML52</accession>
<name>A0A933ML52_UNCT6</name>
<reference evidence="2" key="1">
    <citation type="submission" date="2020-07" db="EMBL/GenBank/DDBJ databases">
        <title>Huge and variable diversity of episymbiotic CPR bacteria and DPANN archaea in groundwater ecosystems.</title>
        <authorList>
            <person name="He C.Y."/>
            <person name="Keren R."/>
            <person name="Whittaker M."/>
            <person name="Farag I.F."/>
            <person name="Doudna J."/>
            <person name="Cate J.H.D."/>
            <person name="Banfield J.F."/>
        </authorList>
    </citation>
    <scope>NUCLEOTIDE SEQUENCE</scope>
    <source>
        <strain evidence="2">NC_groundwater_1520_Pr4_B-0.1um_53_5</strain>
    </source>
</reference>
<dbReference type="NCBIfam" id="TIGR00278">
    <property type="entry name" value="membrane protein insertion efficiency factor YidD"/>
    <property type="match status" value="1"/>
</dbReference>
<comment type="caution">
    <text evidence="2">The sequence shown here is derived from an EMBL/GenBank/DDBJ whole genome shotgun (WGS) entry which is preliminary data.</text>
</comment>
<dbReference type="PANTHER" id="PTHR33383:SF1">
    <property type="entry name" value="MEMBRANE PROTEIN INSERTION EFFICIENCY FACTOR-RELATED"/>
    <property type="match status" value="1"/>
</dbReference>
<gene>
    <name evidence="2" type="primary">yidD</name>
    <name evidence="2" type="ORF">HY768_10710</name>
</gene>
<keyword evidence="1" id="KW-1003">Cell membrane</keyword>